<protein>
    <submittedName>
        <fullName evidence="2">Uncharacterized protein</fullName>
    </submittedName>
</protein>
<proteinExistence type="predicted"/>
<accession>A0A0E9TQM9</accession>
<keyword evidence="1" id="KW-0472">Membrane</keyword>
<evidence type="ECO:0000313" key="2">
    <source>
        <dbReference type="EMBL" id="JAH55856.1"/>
    </source>
</evidence>
<dbReference type="AlphaFoldDB" id="A0A0E9TQM9"/>
<reference evidence="2" key="2">
    <citation type="journal article" date="2015" name="Fish Shellfish Immunol.">
        <title>Early steps in the European eel (Anguilla anguilla)-Vibrio vulnificus interaction in the gills: Role of the RtxA13 toxin.</title>
        <authorList>
            <person name="Callol A."/>
            <person name="Pajuelo D."/>
            <person name="Ebbesson L."/>
            <person name="Teles M."/>
            <person name="MacKenzie S."/>
            <person name="Amaro C."/>
        </authorList>
    </citation>
    <scope>NUCLEOTIDE SEQUENCE</scope>
</reference>
<sequence length="44" mass="5309">MNLEHRDILKNRGTEWICYFTVFISLSSSYMHIMLLLFIECINL</sequence>
<evidence type="ECO:0000256" key="1">
    <source>
        <dbReference type="SAM" id="Phobius"/>
    </source>
</evidence>
<name>A0A0E9TQM9_ANGAN</name>
<reference evidence="2" key="1">
    <citation type="submission" date="2014-11" db="EMBL/GenBank/DDBJ databases">
        <authorList>
            <person name="Amaro Gonzalez C."/>
        </authorList>
    </citation>
    <scope>NUCLEOTIDE SEQUENCE</scope>
</reference>
<organism evidence="2">
    <name type="scientific">Anguilla anguilla</name>
    <name type="common">European freshwater eel</name>
    <name type="synonym">Muraena anguilla</name>
    <dbReference type="NCBI Taxonomy" id="7936"/>
    <lineage>
        <taxon>Eukaryota</taxon>
        <taxon>Metazoa</taxon>
        <taxon>Chordata</taxon>
        <taxon>Craniata</taxon>
        <taxon>Vertebrata</taxon>
        <taxon>Euteleostomi</taxon>
        <taxon>Actinopterygii</taxon>
        <taxon>Neopterygii</taxon>
        <taxon>Teleostei</taxon>
        <taxon>Anguilliformes</taxon>
        <taxon>Anguillidae</taxon>
        <taxon>Anguilla</taxon>
    </lineage>
</organism>
<keyword evidence="1" id="KW-1133">Transmembrane helix</keyword>
<dbReference type="EMBL" id="GBXM01052721">
    <property type="protein sequence ID" value="JAH55856.1"/>
    <property type="molecule type" value="Transcribed_RNA"/>
</dbReference>
<feature type="transmembrane region" description="Helical" evidence="1">
    <location>
        <begin position="16"/>
        <end position="39"/>
    </location>
</feature>
<keyword evidence="1" id="KW-0812">Transmembrane</keyword>